<dbReference type="WBParaSite" id="PEQ_0001121501-mRNA-1">
    <property type="protein sequence ID" value="PEQ_0001121501-mRNA-1"/>
    <property type="gene ID" value="PEQ_0001121501"/>
</dbReference>
<name>A0A914RXI9_PAREQ</name>
<keyword evidence="1" id="KW-1185">Reference proteome</keyword>
<protein>
    <submittedName>
        <fullName evidence="2">Uncharacterized protein</fullName>
    </submittedName>
</protein>
<dbReference type="AlphaFoldDB" id="A0A914RXI9"/>
<evidence type="ECO:0000313" key="1">
    <source>
        <dbReference type="Proteomes" id="UP000887564"/>
    </source>
</evidence>
<reference evidence="2" key="1">
    <citation type="submission" date="2022-11" db="UniProtKB">
        <authorList>
            <consortium name="WormBaseParasite"/>
        </authorList>
    </citation>
    <scope>IDENTIFICATION</scope>
</reference>
<sequence length="42" mass="4849">MQRIRSGPTITLSLVVYRHSSSMALLEYLTERVKRGLQTNLE</sequence>
<evidence type="ECO:0000313" key="2">
    <source>
        <dbReference type="WBParaSite" id="PEQ_0001121501-mRNA-1"/>
    </source>
</evidence>
<organism evidence="1 2">
    <name type="scientific">Parascaris equorum</name>
    <name type="common">Equine roundworm</name>
    <dbReference type="NCBI Taxonomy" id="6256"/>
    <lineage>
        <taxon>Eukaryota</taxon>
        <taxon>Metazoa</taxon>
        <taxon>Ecdysozoa</taxon>
        <taxon>Nematoda</taxon>
        <taxon>Chromadorea</taxon>
        <taxon>Rhabditida</taxon>
        <taxon>Spirurina</taxon>
        <taxon>Ascaridomorpha</taxon>
        <taxon>Ascaridoidea</taxon>
        <taxon>Ascarididae</taxon>
        <taxon>Parascaris</taxon>
    </lineage>
</organism>
<accession>A0A914RXI9</accession>
<proteinExistence type="predicted"/>
<dbReference type="Proteomes" id="UP000887564">
    <property type="component" value="Unplaced"/>
</dbReference>